<dbReference type="EMBL" id="LT607413">
    <property type="protein sequence ID" value="SCE98159.1"/>
    <property type="molecule type" value="Genomic_DNA"/>
</dbReference>
<evidence type="ECO:0000313" key="2">
    <source>
        <dbReference type="Proteomes" id="UP000198253"/>
    </source>
</evidence>
<name>A0A1C4WPS0_MICEC</name>
<accession>A0A1C4WPS0</accession>
<proteinExistence type="predicted"/>
<dbReference type="Proteomes" id="UP000198253">
    <property type="component" value="Chromosome I"/>
</dbReference>
<organism evidence="1 2">
    <name type="scientific">Micromonospora echinospora</name>
    <name type="common">Micromonospora purpurea</name>
    <dbReference type="NCBI Taxonomy" id="1877"/>
    <lineage>
        <taxon>Bacteria</taxon>
        <taxon>Bacillati</taxon>
        <taxon>Actinomycetota</taxon>
        <taxon>Actinomycetes</taxon>
        <taxon>Micromonosporales</taxon>
        <taxon>Micromonosporaceae</taxon>
        <taxon>Micromonospora</taxon>
    </lineage>
</organism>
<gene>
    <name evidence="1" type="ORF">GA0070618_2389</name>
</gene>
<evidence type="ECO:0000313" key="1">
    <source>
        <dbReference type="EMBL" id="SCE98159.1"/>
    </source>
</evidence>
<keyword evidence="2" id="KW-1185">Reference proteome</keyword>
<sequence>MPVPVPVIPSVHRLKTTEPIACGSDTIGAMHPFQHFLLPGFNQVAADTWANDERVVIQPVFFNLVPDLPAALTDLTALRKGLAKMTAGQGGALIEADVVSVGGQPALRQVIKVKLPNQPHGQAFLGSYIVPKAACSAVLRVQAAESGMTGQREALVMAKVGPASYFRPHPYGPEGEGGLPSHVADDPAYDAQFPQHPLTRVRQVLAQLAQQVELHPGFAALPPFAP</sequence>
<reference evidence="2" key="1">
    <citation type="submission" date="2016-06" db="EMBL/GenBank/DDBJ databases">
        <authorList>
            <person name="Varghese N."/>
            <person name="Submissions Spin"/>
        </authorList>
    </citation>
    <scope>NUCLEOTIDE SEQUENCE [LARGE SCALE GENOMIC DNA]</scope>
    <source>
        <strain evidence="2">DSM 43816</strain>
    </source>
</reference>
<dbReference type="AlphaFoldDB" id="A0A1C4WPS0"/>
<protein>
    <submittedName>
        <fullName evidence="1">Uncharacterized protein</fullName>
    </submittedName>
</protein>
<dbReference type="InParanoid" id="A0A1C4WPS0"/>